<dbReference type="Proteomes" id="UP001195483">
    <property type="component" value="Unassembled WGS sequence"/>
</dbReference>
<feature type="domain" description="Sialate O-acetylesterase" evidence="3">
    <location>
        <begin position="112"/>
        <end position="288"/>
    </location>
</feature>
<evidence type="ECO:0000313" key="5">
    <source>
        <dbReference type="Proteomes" id="UP001195483"/>
    </source>
</evidence>
<feature type="chain" id="PRO_5042272513" description="Sialate O-acetylesterase domain-containing protein" evidence="2">
    <location>
        <begin position="22"/>
        <end position="309"/>
    </location>
</feature>
<reference evidence="4" key="2">
    <citation type="journal article" date="2021" name="Genome Biol. Evol.">
        <title>Developing a high-quality reference genome for a parasitic bivalve with doubly uniparental inheritance (Bivalvia: Unionida).</title>
        <authorList>
            <person name="Smith C.H."/>
        </authorList>
    </citation>
    <scope>NUCLEOTIDE SEQUENCE</scope>
    <source>
        <strain evidence="4">CHS0354</strain>
        <tissue evidence="4">Mantle</tissue>
    </source>
</reference>
<dbReference type="InterPro" id="IPR036514">
    <property type="entry name" value="SGNH_hydro_sf"/>
</dbReference>
<dbReference type="GO" id="GO:0005975">
    <property type="term" value="P:carbohydrate metabolic process"/>
    <property type="evidence" value="ECO:0007669"/>
    <property type="project" value="TreeGrafter"/>
</dbReference>
<keyword evidence="5" id="KW-1185">Reference proteome</keyword>
<name>A0AAE0VXQ2_9BIVA</name>
<keyword evidence="1" id="KW-0378">Hydrolase</keyword>
<evidence type="ECO:0000256" key="1">
    <source>
        <dbReference type="ARBA" id="ARBA00022801"/>
    </source>
</evidence>
<dbReference type="Gene3D" id="3.40.50.1110">
    <property type="entry name" value="SGNH hydrolase"/>
    <property type="match status" value="1"/>
</dbReference>
<accession>A0AAE0VXQ2</accession>
<dbReference type="PANTHER" id="PTHR22901:SF0">
    <property type="entry name" value="SIALATE O-ACETYLESTERASE"/>
    <property type="match status" value="1"/>
</dbReference>
<protein>
    <recommendedName>
        <fullName evidence="3">Sialate O-acetylesterase domain-containing protein</fullName>
    </recommendedName>
</protein>
<gene>
    <name evidence="4" type="ORF">CHS0354_011450</name>
</gene>
<keyword evidence="2" id="KW-0732">Signal</keyword>
<evidence type="ECO:0000259" key="3">
    <source>
        <dbReference type="Pfam" id="PF03629"/>
    </source>
</evidence>
<evidence type="ECO:0000313" key="4">
    <source>
        <dbReference type="EMBL" id="KAK3593849.1"/>
    </source>
</evidence>
<dbReference type="AlphaFoldDB" id="A0AAE0VXQ2"/>
<dbReference type="GO" id="GO:0001681">
    <property type="term" value="F:sialate O-acetylesterase activity"/>
    <property type="evidence" value="ECO:0007669"/>
    <property type="project" value="InterPro"/>
</dbReference>
<evidence type="ECO:0000256" key="2">
    <source>
        <dbReference type="SAM" id="SignalP"/>
    </source>
</evidence>
<dbReference type="PANTHER" id="PTHR22901">
    <property type="entry name" value="SIALATE O-ACETYLESTERASE"/>
    <property type="match status" value="1"/>
</dbReference>
<dbReference type="InterPro" id="IPR039329">
    <property type="entry name" value="SIAE"/>
</dbReference>
<dbReference type="InterPro" id="IPR005181">
    <property type="entry name" value="SASA"/>
</dbReference>
<dbReference type="SUPFAM" id="SSF52266">
    <property type="entry name" value="SGNH hydrolase"/>
    <property type="match status" value="1"/>
</dbReference>
<feature type="signal peptide" evidence="2">
    <location>
        <begin position="1"/>
        <end position="21"/>
    </location>
</feature>
<dbReference type="EMBL" id="JAEAOA010000708">
    <property type="protein sequence ID" value="KAK3593849.1"/>
    <property type="molecule type" value="Genomic_DNA"/>
</dbReference>
<reference evidence="4" key="3">
    <citation type="submission" date="2023-05" db="EMBL/GenBank/DDBJ databases">
        <authorList>
            <person name="Smith C.H."/>
        </authorList>
    </citation>
    <scope>NUCLEOTIDE SEQUENCE</scope>
    <source>
        <strain evidence="4">CHS0354</strain>
        <tissue evidence="4">Mantle</tissue>
    </source>
</reference>
<organism evidence="4 5">
    <name type="scientific">Potamilus streckersoni</name>
    <dbReference type="NCBI Taxonomy" id="2493646"/>
    <lineage>
        <taxon>Eukaryota</taxon>
        <taxon>Metazoa</taxon>
        <taxon>Spiralia</taxon>
        <taxon>Lophotrochozoa</taxon>
        <taxon>Mollusca</taxon>
        <taxon>Bivalvia</taxon>
        <taxon>Autobranchia</taxon>
        <taxon>Heteroconchia</taxon>
        <taxon>Palaeoheterodonta</taxon>
        <taxon>Unionida</taxon>
        <taxon>Unionoidea</taxon>
        <taxon>Unionidae</taxon>
        <taxon>Ambleminae</taxon>
        <taxon>Lampsilini</taxon>
        <taxon>Potamilus</taxon>
    </lineage>
</organism>
<sequence length="309" mass="34363">MAHTVLALIVLLNVFCEEINGNLSFASYFHDHMVLQRGPKRAIIWGYADTIGAYVTARKNGTEVGTGLVKLGGGGRGTWKIKLPAETNPGPFTITITSRDQSASLSDVMFGDVWICSGQSNMQYSLNAVYTAAQELASAEDFHDIRTLFVELKEANTEQDDFIAIKTNWARPKRGVIDLFSAVCWLYAKYLYPHLKHPIGLIESNWGGTPIEAWSSPDAMAKCTNHPRPAASWPTSPSVLWNAMIHPLLKMTIYGAIWYQGESNSDANAANYACQFPAMITDWRQKFHNASDGETDSMFPFGFVQVFRH</sequence>
<comment type="caution">
    <text evidence="4">The sequence shown here is derived from an EMBL/GenBank/DDBJ whole genome shotgun (WGS) entry which is preliminary data.</text>
</comment>
<reference evidence="4" key="1">
    <citation type="journal article" date="2021" name="Genome Biol. Evol.">
        <title>A High-Quality Reference Genome for a Parasitic Bivalve with Doubly Uniparental Inheritance (Bivalvia: Unionida).</title>
        <authorList>
            <person name="Smith C.H."/>
        </authorList>
    </citation>
    <scope>NUCLEOTIDE SEQUENCE</scope>
    <source>
        <strain evidence="4">CHS0354</strain>
    </source>
</reference>
<proteinExistence type="predicted"/>
<dbReference type="Pfam" id="PF03629">
    <property type="entry name" value="SASA"/>
    <property type="match status" value="1"/>
</dbReference>